<accession>A0A7X2N285</accession>
<dbReference type="Gene3D" id="3.30.1240.10">
    <property type="match status" value="1"/>
</dbReference>
<dbReference type="GO" id="GO:0016791">
    <property type="term" value="F:phosphatase activity"/>
    <property type="evidence" value="ECO:0007669"/>
    <property type="project" value="TreeGrafter"/>
</dbReference>
<dbReference type="SFLD" id="SFLDG01140">
    <property type="entry name" value="C2.B:_Phosphomannomutase_and_P"/>
    <property type="match status" value="1"/>
</dbReference>
<dbReference type="Pfam" id="PF08282">
    <property type="entry name" value="Hydrolase_3"/>
    <property type="match status" value="1"/>
</dbReference>
<dbReference type="AlphaFoldDB" id="A0A7X2N285"/>
<dbReference type="RefSeq" id="WP_154459595.1">
    <property type="nucleotide sequence ID" value="NZ_JBJEEW010000005.1"/>
</dbReference>
<dbReference type="EMBL" id="VUMM01000003">
    <property type="protein sequence ID" value="MSS01134.1"/>
    <property type="molecule type" value="Genomic_DNA"/>
</dbReference>
<dbReference type="PROSITE" id="PS01229">
    <property type="entry name" value="COF_2"/>
    <property type="match status" value="1"/>
</dbReference>
<reference evidence="1 2" key="1">
    <citation type="submission" date="2019-08" db="EMBL/GenBank/DDBJ databases">
        <title>In-depth cultivation of the pig gut microbiome towards novel bacterial diversity and tailored functional studies.</title>
        <authorList>
            <person name="Wylensek D."/>
            <person name="Hitch T.C.A."/>
            <person name="Clavel T."/>
        </authorList>
    </citation>
    <scope>NUCLEOTIDE SEQUENCE [LARGE SCALE GENOMIC DNA]</scope>
    <source>
        <strain evidence="1 2">LKV-178-WT-2G</strain>
    </source>
</reference>
<keyword evidence="1" id="KW-0378">Hydrolase</keyword>
<name>A0A7X2N285_9FIRM</name>
<dbReference type="NCBIfam" id="TIGR01484">
    <property type="entry name" value="HAD-SF-IIB"/>
    <property type="match status" value="1"/>
</dbReference>
<dbReference type="NCBIfam" id="TIGR00099">
    <property type="entry name" value="Cof-subfamily"/>
    <property type="match status" value="1"/>
</dbReference>
<dbReference type="InterPro" id="IPR000150">
    <property type="entry name" value="Cof"/>
</dbReference>
<dbReference type="SFLD" id="SFLDS00003">
    <property type="entry name" value="Haloacid_Dehalogenase"/>
    <property type="match status" value="1"/>
</dbReference>
<dbReference type="GO" id="GO:0000287">
    <property type="term" value="F:magnesium ion binding"/>
    <property type="evidence" value="ECO:0007669"/>
    <property type="project" value="TreeGrafter"/>
</dbReference>
<dbReference type="Gene3D" id="3.40.50.1000">
    <property type="entry name" value="HAD superfamily/HAD-like"/>
    <property type="match status" value="1"/>
</dbReference>
<gene>
    <name evidence="1" type="ORF">FYJ50_03235</name>
</gene>
<dbReference type="SUPFAM" id="SSF56784">
    <property type="entry name" value="HAD-like"/>
    <property type="match status" value="1"/>
</dbReference>
<evidence type="ECO:0000313" key="2">
    <source>
        <dbReference type="Proteomes" id="UP000470082"/>
    </source>
</evidence>
<proteinExistence type="predicted"/>
<dbReference type="InterPro" id="IPR023214">
    <property type="entry name" value="HAD_sf"/>
</dbReference>
<protein>
    <submittedName>
        <fullName evidence="1">HAD family hydrolase</fullName>
    </submittedName>
</protein>
<dbReference type="PANTHER" id="PTHR10000">
    <property type="entry name" value="PHOSPHOSERINE PHOSPHATASE"/>
    <property type="match status" value="1"/>
</dbReference>
<organism evidence="1 2">
    <name type="scientific">Floccifex porci</name>
    <dbReference type="NCBI Taxonomy" id="2606629"/>
    <lineage>
        <taxon>Bacteria</taxon>
        <taxon>Bacillati</taxon>
        <taxon>Bacillota</taxon>
        <taxon>Erysipelotrichia</taxon>
        <taxon>Erysipelotrichales</taxon>
        <taxon>Erysipelotrichaceae</taxon>
        <taxon>Floccifex</taxon>
    </lineage>
</organism>
<keyword evidence="2" id="KW-1185">Reference proteome</keyword>
<evidence type="ECO:0000313" key="1">
    <source>
        <dbReference type="EMBL" id="MSS01134.1"/>
    </source>
</evidence>
<dbReference type="InterPro" id="IPR006379">
    <property type="entry name" value="HAD-SF_hydro_IIB"/>
</dbReference>
<comment type="caution">
    <text evidence="1">The sequence shown here is derived from an EMBL/GenBank/DDBJ whole genome shotgun (WGS) entry which is preliminary data.</text>
</comment>
<dbReference type="PANTHER" id="PTHR10000:SF8">
    <property type="entry name" value="HAD SUPERFAMILY HYDROLASE-LIKE, TYPE 3"/>
    <property type="match status" value="1"/>
</dbReference>
<dbReference type="InterPro" id="IPR036412">
    <property type="entry name" value="HAD-like_sf"/>
</dbReference>
<dbReference type="GO" id="GO:0005829">
    <property type="term" value="C:cytosol"/>
    <property type="evidence" value="ECO:0007669"/>
    <property type="project" value="TreeGrafter"/>
</dbReference>
<dbReference type="Proteomes" id="UP000470082">
    <property type="component" value="Unassembled WGS sequence"/>
</dbReference>
<sequence>MSINYKGRKIKYIASDLDGTLLFDEGHKLDDETYELISKCIDENVLFIVASGRTYQNELEVMKPIAHRISYIAGNGAHCFHKGKQIVSEYIEKKDAYKVFDLVEQVGNCHMFISCNGKMYTNSKDKEFLRHMNEDVHLFVNPIQNIREIKEDIDKISLFKFNGFEDIQPIFVQELPQMKVVTSGNQWLDFLPLHVNKGNALKKLLKMEGISLEDGIAFGDQENDVEMIRCAGIGYGMKHGAKKLKEASDVLIDSAKNQLKEIVMA</sequence>